<comment type="caution">
    <text evidence="2">The sequence shown here is derived from an EMBL/GenBank/DDBJ whole genome shotgun (WGS) entry which is preliminary data.</text>
</comment>
<protein>
    <recommendedName>
        <fullName evidence="1">t-SNARE coiled-coil homology domain-containing protein</fullName>
    </recommendedName>
</protein>
<dbReference type="AlphaFoldDB" id="A0A1F6NX67"/>
<dbReference type="SUPFAM" id="SSF57997">
    <property type="entry name" value="Tropomyosin"/>
    <property type="match status" value="1"/>
</dbReference>
<dbReference type="STRING" id="1798704.A3J93_04575"/>
<evidence type="ECO:0000313" key="3">
    <source>
        <dbReference type="Proteomes" id="UP000177907"/>
    </source>
</evidence>
<sequence length="139" mass="16282">MQQVLQKLAEIDQTLIEHSKKLAEHDQQFVKIDKRFDAVDKRFEAVDKRFDQIDGQIDFLARKMLEHDGRLDHIDEKLEQTATKDDISRVMNSLDKIVKLYENKDQELPFLARGLRNVEDKVEVHDKDIKAMKPLLGIA</sequence>
<feature type="domain" description="T-SNARE coiled-coil homology" evidence="1">
    <location>
        <begin position="1"/>
        <end position="53"/>
    </location>
</feature>
<dbReference type="EMBL" id="MFQZ01000002">
    <property type="protein sequence ID" value="OGH88509.1"/>
    <property type="molecule type" value="Genomic_DNA"/>
</dbReference>
<reference evidence="2 3" key="1">
    <citation type="journal article" date="2016" name="Nat. Commun.">
        <title>Thousands of microbial genomes shed light on interconnected biogeochemical processes in an aquifer system.</title>
        <authorList>
            <person name="Anantharaman K."/>
            <person name="Brown C.T."/>
            <person name="Hug L.A."/>
            <person name="Sharon I."/>
            <person name="Castelle C.J."/>
            <person name="Probst A.J."/>
            <person name="Thomas B.C."/>
            <person name="Singh A."/>
            <person name="Wilkins M.J."/>
            <person name="Karaoz U."/>
            <person name="Brodie E.L."/>
            <person name="Williams K.H."/>
            <person name="Hubbard S.S."/>
            <person name="Banfield J.F."/>
        </authorList>
    </citation>
    <scope>NUCLEOTIDE SEQUENCE [LARGE SCALE GENOMIC DNA]</scope>
</reference>
<dbReference type="PROSITE" id="PS50192">
    <property type="entry name" value="T_SNARE"/>
    <property type="match status" value="1"/>
</dbReference>
<evidence type="ECO:0000259" key="1">
    <source>
        <dbReference type="PROSITE" id="PS50192"/>
    </source>
</evidence>
<dbReference type="Gene3D" id="3.90.20.10">
    <property type="match status" value="1"/>
</dbReference>
<dbReference type="InterPro" id="IPR000727">
    <property type="entry name" value="T_SNARE_dom"/>
</dbReference>
<organism evidence="2 3">
    <name type="scientific">Candidatus Magasanikbacteria bacterium RIFOXYC2_FULL_42_28</name>
    <dbReference type="NCBI Taxonomy" id="1798704"/>
    <lineage>
        <taxon>Bacteria</taxon>
        <taxon>Candidatus Magasanikiibacteriota</taxon>
    </lineage>
</organism>
<gene>
    <name evidence="2" type="ORF">A3J93_04575</name>
</gene>
<evidence type="ECO:0000313" key="2">
    <source>
        <dbReference type="EMBL" id="OGH88509.1"/>
    </source>
</evidence>
<name>A0A1F6NX67_9BACT</name>
<dbReference type="Proteomes" id="UP000177907">
    <property type="component" value="Unassembled WGS sequence"/>
</dbReference>
<accession>A0A1F6NX67</accession>
<proteinExistence type="predicted"/>